<dbReference type="GO" id="GO:0005694">
    <property type="term" value="C:chromosome"/>
    <property type="evidence" value="ECO:0007669"/>
    <property type="project" value="TreeGrafter"/>
</dbReference>
<keyword evidence="9" id="KW-0539">Nucleus</keyword>
<dbReference type="InterPro" id="IPR004589">
    <property type="entry name" value="DNA_helicase_ATP-dep_RecQ"/>
</dbReference>
<dbReference type="GO" id="GO:0005524">
    <property type="term" value="F:ATP binding"/>
    <property type="evidence" value="ECO:0007669"/>
    <property type="project" value="UniProtKB-KW"/>
</dbReference>
<proteinExistence type="inferred from homology"/>
<dbReference type="GO" id="GO:0000724">
    <property type="term" value="P:double-strand break repair via homologous recombination"/>
    <property type="evidence" value="ECO:0007669"/>
    <property type="project" value="TreeGrafter"/>
</dbReference>
<dbReference type="InterPro" id="IPR018982">
    <property type="entry name" value="RQC_domain"/>
</dbReference>
<dbReference type="GeneID" id="9627006"/>
<evidence type="ECO:0000256" key="10">
    <source>
        <dbReference type="SAM" id="MobiDB-lite"/>
    </source>
</evidence>
<dbReference type="GO" id="GO:0009378">
    <property type="term" value="F:four-way junction helicase activity"/>
    <property type="evidence" value="ECO:0007669"/>
    <property type="project" value="TreeGrafter"/>
</dbReference>
<sequence length="544" mass="60607">MYACVSLPSPPPPPQHIPTRPHAHAHTRPHRSCGDTSQEAIINATLDGRDVFVLMPTGGGKSLCYQLPALMSDSGVTVVVSPLVSLIQDQIHHLREAGIGTAHLGGSQEWSEAAGVMESIRSGASDVRLLFVTPEKVARSDALVRLLDGLVAAGRLDRCVVDEAHCVSQWGHDFRPDYRELAVFKSKWPRVPLLALTATATPRVQADVRLQLRIPDCVVFKSSFNRPNLRYEVVRKSKAIVEDLKTLLLERFVDRVKKRVQCGIVYCQSRGECERVAEELRKVRQPNGRMLNAAHYHAALSHDEREQVQTRWSNDEVQVIVATIAFGMGINKPDVRFVIHFSLPKSLEGYHQETGRGGRDGAEAICLLYYNYGDAQKARHMLTTSAQCGSCTTPGGVFWTRVCNLDHFLLSAVPFKARIIMFAEEQVECRRVLLMQHFGEAFDPSQCRGTCDNCKHRQSHDLTSMAVQLVDLIRSAGQKWSASHVVDVFRGSQAKEIKAAGHTELPLHGAGKSLQKVRKGSKYMYMYMYDIVGRSPTRIRTPPS</sequence>
<dbReference type="KEGG" id="vcn:VOLCADRAFT_68317"/>
<keyword evidence="6" id="KW-0238">DNA-binding</keyword>
<evidence type="ECO:0000256" key="7">
    <source>
        <dbReference type="ARBA" id="ARBA00023235"/>
    </source>
</evidence>
<feature type="region of interest" description="Disordered" evidence="10">
    <location>
        <begin position="1"/>
        <end position="34"/>
    </location>
</feature>
<dbReference type="NCBIfam" id="TIGR00614">
    <property type="entry name" value="recQ_fam"/>
    <property type="match status" value="1"/>
</dbReference>
<comment type="subcellular location">
    <subcellularLocation>
        <location evidence="9">Nucleus</location>
    </subcellularLocation>
</comment>
<dbReference type="SMART" id="SM00490">
    <property type="entry name" value="HELICc"/>
    <property type="match status" value="1"/>
</dbReference>
<organism evidence="14">
    <name type="scientific">Volvox carteri f. nagariensis</name>
    <dbReference type="NCBI Taxonomy" id="3068"/>
    <lineage>
        <taxon>Eukaryota</taxon>
        <taxon>Viridiplantae</taxon>
        <taxon>Chlorophyta</taxon>
        <taxon>core chlorophytes</taxon>
        <taxon>Chlorophyceae</taxon>
        <taxon>CS clade</taxon>
        <taxon>Chlamydomonadales</taxon>
        <taxon>Volvocaceae</taxon>
        <taxon>Volvox</taxon>
    </lineage>
</organism>
<dbReference type="FunFam" id="3.40.50.300:FF:000296">
    <property type="entry name" value="ATP-dependent DNA helicase RecQ"/>
    <property type="match status" value="1"/>
</dbReference>
<comment type="similarity">
    <text evidence="1 9">Belongs to the helicase family. RecQ subfamily.</text>
</comment>
<dbReference type="Proteomes" id="UP000001058">
    <property type="component" value="Unassembled WGS sequence"/>
</dbReference>
<dbReference type="STRING" id="3068.D8UFW2"/>
<dbReference type="SUPFAM" id="SSF52540">
    <property type="entry name" value="P-loop containing nucleoside triphosphate hydrolases"/>
    <property type="match status" value="1"/>
</dbReference>
<keyword evidence="7" id="KW-0413">Isomerase</keyword>
<dbReference type="InterPro" id="IPR011545">
    <property type="entry name" value="DEAD/DEAH_box_helicase_dom"/>
</dbReference>
<accession>D8UFW2</accession>
<comment type="catalytic activity">
    <reaction evidence="8 9">
        <text>Couples ATP hydrolysis with the unwinding of duplex DNA by translocating in the 3'-5' direction.</text>
        <dbReference type="EC" id="5.6.2.4"/>
    </reaction>
</comment>
<feature type="domain" description="Helicase C-terminal" evidence="12">
    <location>
        <begin position="248"/>
        <end position="401"/>
    </location>
</feature>
<dbReference type="RefSeq" id="XP_002957512.1">
    <property type="nucleotide sequence ID" value="XM_002957466.1"/>
</dbReference>
<dbReference type="GO" id="GO:0005634">
    <property type="term" value="C:nucleus"/>
    <property type="evidence" value="ECO:0007669"/>
    <property type="project" value="UniProtKB-SubCell"/>
</dbReference>
<name>D8UFW2_VOLCA</name>
<evidence type="ECO:0000256" key="9">
    <source>
        <dbReference type="RuleBase" id="RU364117"/>
    </source>
</evidence>
<dbReference type="Pfam" id="PF00270">
    <property type="entry name" value="DEAD"/>
    <property type="match status" value="1"/>
</dbReference>
<keyword evidence="3 9" id="KW-0378">Hydrolase</keyword>
<evidence type="ECO:0000259" key="11">
    <source>
        <dbReference type="PROSITE" id="PS51192"/>
    </source>
</evidence>
<dbReference type="PROSITE" id="PS51194">
    <property type="entry name" value="HELICASE_CTER"/>
    <property type="match status" value="1"/>
</dbReference>
<dbReference type="SUPFAM" id="SSF46785">
    <property type="entry name" value="Winged helix' DNA-binding domain"/>
    <property type="match status" value="1"/>
</dbReference>
<dbReference type="InParanoid" id="D8UFW2"/>
<dbReference type="InterPro" id="IPR001650">
    <property type="entry name" value="Helicase_C-like"/>
</dbReference>
<dbReference type="InterPro" id="IPR036388">
    <property type="entry name" value="WH-like_DNA-bd_sf"/>
</dbReference>
<dbReference type="GO" id="GO:0043138">
    <property type="term" value="F:3'-5' DNA helicase activity"/>
    <property type="evidence" value="ECO:0007669"/>
    <property type="project" value="UniProtKB-EC"/>
</dbReference>
<evidence type="ECO:0000256" key="3">
    <source>
        <dbReference type="ARBA" id="ARBA00022801"/>
    </source>
</evidence>
<dbReference type="eggNOG" id="KOG0351">
    <property type="taxonomic scope" value="Eukaryota"/>
</dbReference>
<dbReference type="InterPro" id="IPR027417">
    <property type="entry name" value="P-loop_NTPase"/>
</dbReference>
<dbReference type="Gene3D" id="1.10.10.10">
    <property type="entry name" value="Winged helix-like DNA-binding domain superfamily/Winged helix DNA-binding domain"/>
    <property type="match status" value="1"/>
</dbReference>
<keyword evidence="14" id="KW-1185">Reference proteome</keyword>
<comment type="catalytic activity">
    <reaction evidence="9">
        <text>ATP + H2O = ADP + phosphate + H(+)</text>
        <dbReference type="Rhea" id="RHEA:13065"/>
        <dbReference type="ChEBI" id="CHEBI:15377"/>
        <dbReference type="ChEBI" id="CHEBI:15378"/>
        <dbReference type="ChEBI" id="CHEBI:30616"/>
        <dbReference type="ChEBI" id="CHEBI:43474"/>
        <dbReference type="ChEBI" id="CHEBI:456216"/>
    </reaction>
</comment>
<dbReference type="SMART" id="SM00487">
    <property type="entry name" value="DEXDc"/>
    <property type="match status" value="1"/>
</dbReference>
<dbReference type="PANTHER" id="PTHR13710">
    <property type="entry name" value="DNA HELICASE RECQ FAMILY MEMBER"/>
    <property type="match status" value="1"/>
</dbReference>
<dbReference type="OrthoDB" id="538134at2759"/>
<feature type="domain" description="Helicase ATP-binding" evidence="11">
    <location>
        <begin position="42"/>
        <end position="218"/>
    </location>
</feature>
<dbReference type="Gene3D" id="3.40.50.300">
    <property type="entry name" value="P-loop containing nucleotide triphosphate hydrolases"/>
    <property type="match status" value="2"/>
</dbReference>
<dbReference type="CDD" id="cd18794">
    <property type="entry name" value="SF2_C_RecQ"/>
    <property type="match status" value="1"/>
</dbReference>
<evidence type="ECO:0000256" key="5">
    <source>
        <dbReference type="ARBA" id="ARBA00022840"/>
    </source>
</evidence>
<dbReference type="EMBL" id="GL378395">
    <property type="protein sequence ID" value="EFJ41406.1"/>
    <property type="molecule type" value="Genomic_DNA"/>
</dbReference>
<keyword evidence="2 9" id="KW-0547">Nucleotide-binding</keyword>
<feature type="compositionally biased region" description="Basic residues" evidence="10">
    <location>
        <begin position="19"/>
        <end position="31"/>
    </location>
</feature>
<dbReference type="PROSITE" id="PS51192">
    <property type="entry name" value="HELICASE_ATP_BIND_1"/>
    <property type="match status" value="1"/>
</dbReference>
<dbReference type="GO" id="GO:0016887">
    <property type="term" value="F:ATP hydrolysis activity"/>
    <property type="evidence" value="ECO:0007669"/>
    <property type="project" value="RHEA"/>
</dbReference>
<evidence type="ECO:0000313" key="13">
    <source>
        <dbReference type="EMBL" id="EFJ41406.1"/>
    </source>
</evidence>
<dbReference type="GO" id="GO:0005737">
    <property type="term" value="C:cytoplasm"/>
    <property type="evidence" value="ECO:0007669"/>
    <property type="project" value="TreeGrafter"/>
</dbReference>
<dbReference type="EC" id="5.6.2.4" evidence="9"/>
<reference evidence="13 14" key="1">
    <citation type="journal article" date="2010" name="Science">
        <title>Genomic analysis of organismal complexity in the multicellular green alga Volvox carteri.</title>
        <authorList>
            <person name="Prochnik S.E."/>
            <person name="Umen J."/>
            <person name="Nedelcu A.M."/>
            <person name="Hallmann A."/>
            <person name="Miller S.M."/>
            <person name="Nishii I."/>
            <person name="Ferris P."/>
            <person name="Kuo A."/>
            <person name="Mitros T."/>
            <person name="Fritz-Laylin L.K."/>
            <person name="Hellsten U."/>
            <person name="Chapman J."/>
            <person name="Simakov O."/>
            <person name="Rensing S.A."/>
            <person name="Terry A."/>
            <person name="Pangilinan J."/>
            <person name="Kapitonov V."/>
            <person name="Jurka J."/>
            <person name="Salamov A."/>
            <person name="Shapiro H."/>
            <person name="Schmutz J."/>
            <person name="Grimwood J."/>
            <person name="Lindquist E."/>
            <person name="Lucas S."/>
            <person name="Grigoriev I.V."/>
            <person name="Schmitt R."/>
            <person name="Kirk D."/>
            <person name="Rokhsar D.S."/>
        </authorList>
    </citation>
    <scope>NUCLEOTIDE SEQUENCE [LARGE SCALE GENOMIC DNA]</scope>
    <source>
        <strain evidence="14">f. Nagariensis / Eve</strain>
    </source>
</reference>
<dbReference type="InterPro" id="IPR032284">
    <property type="entry name" value="RecQ_Zn-bd"/>
</dbReference>
<evidence type="ECO:0000313" key="14">
    <source>
        <dbReference type="Proteomes" id="UP000001058"/>
    </source>
</evidence>
<dbReference type="Pfam" id="PF16124">
    <property type="entry name" value="RecQ_Zn_bind"/>
    <property type="match status" value="1"/>
</dbReference>
<dbReference type="AlphaFoldDB" id="D8UFW2"/>
<dbReference type="FunFam" id="3.40.50.300:FF:001975">
    <property type="entry name" value="ATP-dependent DNA helicase"/>
    <property type="match status" value="1"/>
</dbReference>
<dbReference type="GO" id="GO:0006260">
    <property type="term" value="P:DNA replication"/>
    <property type="evidence" value="ECO:0007669"/>
    <property type="project" value="InterPro"/>
</dbReference>
<evidence type="ECO:0000256" key="8">
    <source>
        <dbReference type="ARBA" id="ARBA00034617"/>
    </source>
</evidence>
<keyword evidence="5 9" id="KW-0067">ATP-binding</keyword>
<dbReference type="Pfam" id="PF00271">
    <property type="entry name" value="Helicase_C"/>
    <property type="match status" value="1"/>
</dbReference>
<gene>
    <name evidence="13" type="ORF">VOLCADRAFT_68317</name>
</gene>
<dbReference type="GO" id="GO:0003677">
    <property type="term" value="F:DNA binding"/>
    <property type="evidence" value="ECO:0007669"/>
    <property type="project" value="UniProtKB-KW"/>
</dbReference>
<evidence type="ECO:0000259" key="12">
    <source>
        <dbReference type="PROSITE" id="PS51194"/>
    </source>
</evidence>
<dbReference type="PANTHER" id="PTHR13710:SF156">
    <property type="entry name" value="ATP-DEPENDENT DNA HELICASE Q-LIKE 4B"/>
    <property type="match status" value="1"/>
</dbReference>
<dbReference type="InterPro" id="IPR014001">
    <property type="entry name" value="Helicase_ATP-bd"/>
</dbReference>
<keyword evidence="4 9" id="KW-0347">Helicase</keyword>
<evidence type="ECO:0000256" key="6">
    <source>
        <dbReference type="ARBA" id="ARBA00023125"/>
    </source>
</evidence>
<protein>
    <recommendedName>
        <fullName evidence="9">ATP-dependent DNA helicase</fullName>
        <ecNumber evidence="9">5.6.2.4</ecNumber>
    </recommendedName>
</protein>
<dbReference type="CDD" id="cd17920">
    <property type="entry name" value="DEXHc_RecQ"/>
    <property type="match status" value="1"/>
</dbReference>
<evidence type="ECO:0000256" key="1">
    <source>
        <dbReference type="ARBA" id="ARBA00005446"/>
    </source>
</evidence>
<dbReference type="InterPro" id="IPR036390">
    <property type="entry name" value="WH_DNA-bd_sf"/>
</dbReference>
<dbReference type="Pfam" id="PF09382">
    <property type="entry name" value="RQC"/>
    <property type="match status" value="1"/>
</dbReference>
<evidence type="ECO:0000256" key="2">
    <source>
        <dbReference type="ARBA" id="ARBA00022741"/>
    </source>
</evidence>
<evidence type="ECO:0000256" key="4">
    <source>
        <dbReference type="ARBA" id="ARBA00022806"/>
    </source>
</evidence>